<comment type="caution">
    <text evidence="2">The sequence shown here is derived from an EMBL/GenBank/DDBJ whole genome shotgun (WGS) entry which is preliminary data.</text>
</comment>
<proteinExistence type="predicted"/>
<accession>A0A9N9Q1T5</accession>
<evidence type="ECO:0000313" key="3">
    <source>
        <dbReference type="Proteomes" id="UP000696280"/>
    </source>
</evidence>
<evidence type="ECO:0000313" key="2">
    <source>
        <dbReference type="EMBL" id="CAG8962077.1"/>
    </source>
</evidence>
<gene>
    <name evidence="2" type="ORF">HYFRA_00005120</name>
</gene>
<reference evidence="2" key="1">
    <citation type="submission" date="2021-07" db="EMBL/GenBank/DDBJ databases">
        <authorList>
            <person name="Durling M."/>
        </authorList>
    </citation>
    <scope>NUCLEOTIDE SEQUENCE</scope>
</reference>
<dbReference type="AlphaFoldDB" id="A0A9N9Q1T5"/>
<dbReference type="EMBL" id="CAJVRL010000127">
    <property type="protein sequence ID" value="CAG8962077.1"/>
    <property type="molecule type" value="Genomic_DNA"/>
</dbReference>
<keyword evidence="3" id="KW-1185">Reference proteome</keyword>
<sequence>MGHFINPTGHKFLFPQQPVPPTRPRTIYVKDGPPVPSLAPRYEVLERIAASSIERYEQYATSKGGDES</sequence>
<feature type="region of interest" description="Disordered" evidence="1">
    <location>
        <begin position="1"/>
        <end position="32"/>
    </location>
</feature>
<dbReference type="Proteomes" id="UP000696280">
    <property type="component" value="Unassembled WGS sequence"/>
</dbReference>
<name>A0A9N9Q1T5_9HELO</name>
<evidence type="ECO:0000256" key="1">
    <source>
        <dbReference type="SAM" id="MobiDB-lite"/>
    </source>
</evidence>
<protein>
    <submittedName>
        <fullName evidence="2">Uncharacterized protein</fullName>
    </submittedName>
</protein>
<organism evidence="2 3">
    <name type="scientific">Hymenoscyphus fraxineus</name>
    <dbReference type="NCBI Taxonomy" id="746836"/>
    <lineage>
        <taxon>Eukaryota</taxon>
        <taxon>Fungi</taxon>
        <taxon>Dikarya</taxon>
        <taxon>Ascomycota</taxon>
        <taxon>Pezizomycotina</taxon>
        <taxon>Leotiomycetes</taxon>
        <taxon>Helotiales</taxon>
        <taxon>Helotiaceae</taxon>
        <taxon>Hymenoscyphus</taxon>
    </lineage>
</organism>